<protein>
    <submittedName>
        <fullName evidence="1">Uncharacterized protein</fullName>
    </submittedName>
</protein>
<dbReference type="InterPro" id="IPR046172">
    <property type="entry name" value="DUF6174"/>
</dbReference>
<gene>
    <name evidence="1" type="ORF">GCM10009114_33230</name>
</gene>
<reference evidence="2" key="1">
    <citation type="journal article" date="2019" name="Int. J. Syst. Evol. Microbiol.">
        <title>The Global Catalogue of Microorganisms (GCM) 10K type strain sequencing project: providing services to taxonomists for standard genome sequencing and annotation.</title>
        <authorList>
            <consortium name="The Broad Institute Genomics Platform"/>
            <consortium name="The Broad Institute Genome Sequencing Center for Infectious Disease"/>
            <person name="Wu L."/>
            <person name="Ma J."/>
        </authorList>
    </citation>
    <scope>NUCLEOTIDE SEQUENCE [LARGE SCALE GENOMIC DNA]</scope>
    <source>
        <strain evidence="2">JCM 15896</strain>
    </source>
</reference>
<name>A0ABP3X630_9ALTE</name>
<evidence type="ECO:0000313" key="1">
    <source>
        <dbReference type="EMBL" id="GAA0859510.1"/>
    </source>
</evidence>
<sequence length="179" mass="21052">MLRADKTTSIESSILSSQADIWKSKQLKHYSFLLDSTCHDAKNLRVEVRDNIQVWPKTQSYPTIEELFQFIEKAKVKADYVADHYDPQGFPRFVRINWNKDYFDFMCGFDVTNVQKLSGLIPLPTIQTRVRVKEPRFRDPDMFPYDLSFSLGRLYSQEEIKEQAKSYARPESIIQKSLL</sequence>
<comment type="caution">
    <text evidence="1">The sequence shown here is derived from an EMBL/GenBank/DDBJ whole genome shotgun (WGS) entry which is preliminary data.</text>
</comment>
<dbReference type="EMBL" id="BAAAFD010000012">
    <property type="protein sequence ID" value="GAA0859510.1"/>
    <property type="molecule type" value="Genomic_DNA"/>
</dbReference>
<evidence type="ECO:0000313" key="2">
    <source>
        <dbReference type="Proteomes" id="UP001500359"/>
    </source>
</evidence>
<dbReference type="Proteomes" id="UP001500359">
    <property type="component" value="Unassembled WGS sequence"/>
</dbReference>
<keyword evidence="2" id="KW-1185">Reference proteome</keyword>
<dbReference type="Pfam" id="PF19671">
    <property type="entry name" value="DUF6174"/>
    <property type="match status" value="1"/>
</dbReference>
<organism evidence="1 2">
    <name type="scientific">Aliiglaciecola litoralis</name>
    <dbReference type="NCBI Taxonomy" id="582857"/>
    <lineage>
        <taxon>Bacteria</taxon>
        <taxon>Pseudomonadati</taxon>
        <taxon>Pseudomonadota</taxon>
        <taxon>Gammaproteobacteria</taxon>
        <taxon>Alteromonadales</taxon>
        <taxon>Alteromonadaceae</taxon>
        <taxon>Aliiglaciecola</taxon>
    </lineage>
</organism>
<accession>A0ABP3X630</accession>
<proteinExistence type="predicted"/>